<dbReference type="SUPFAM" id="SSF51569">
    <property type="entry name" value="Aldolase"/>
    <property type="match status" value="1"/>
</dbReference>
<sequence>MSNSLDLLKQTGTVVVSDSGDFESIDAYKPQDATTNPSLILAATGKPGYARLIDAAVEYGKKKGKTIDEQTEAATDRLLVEFGKEILAIIPGRVSTEVDARLSFDKEATKAKAKELIALYDSVGIKKERVLIKIASTWEGIQAARELERDDGIHCNLTLLFGFGQAVACAEAGVTLISPFVGRILDWYKKQTGKTYEGDADPGVQSVKKIYNYYKQHGYKTIVMGASFRNVGEIKALAGVDFLTISPALLEELKKSNDPVPRRLEASAAEPIPKVSFIDNQPEFRWALLQEQMAFDKLHEGIKKFAEDGQTLKDLLKKKISA</sequence>
<dbReference type="InterPro" id="IPR018225">
    <property type="entry name" value="Transaldolase_AS"/>
</dbReference>
<dbReference type="FunFam" id="3.20.20.70:FF:000088">
    <property type="entry name" value="Transaldolase"/>
    <property type="match status" value="1"/>
</dbReference>
<dbReference type="HAMAP" id="MF_00492">
    <property type="entry name" value="Transaldolase_1"/>
    <property type="match status" value="1"/>
</dbReference>
<dbReference type="UniPathway" id="UPA00115">
    <property type="reaction ID" value="UER00414"/>
</dbReference>
<reference evidence="11" key="2">
    <citation type="submission" date="2015-01" db="EMBL/GenBank/DDBJ databases">
        <title>Evolutionary Origins and Diversification of the Mycorrhizal Mutualists.</title>
        <authorList>
            <consortium name="DOE Joint Genome Institute"/>
            <consortium name="Mycorrhizal Genomics Consortium"/>
            <person name="Kohler A."/>
            <person name="Kuo A."/>
            <person name="Nagy L.G."/>
            <person name="Floudas D."/>
            <person name="Copeland A."/>
            <person name="Barry K.W."/>
            <person name="Cichocki N."/>
            <person name="Veneault-Fourrey C."/>
            <person name="LaButti K."/>
            <person name="Lindquist E.A."/>
            <person name="Lipzen A."/>
            <person name="Lundell T."/>
            <person name="Morin E."/>
            <person name="Murat C."/>
            <person name="Riley R."/>
            <person name="Ohm R."/>
            <person name="Sun H."/>
            <person name="Tunlid A."/>
            <person name="Henrissat B."/>
            <person name="Grigoriev I.V."/>
            <person name="Hibbett D.S."/>
            <person name="Martin F."/>
        </authorList>
    </citation>
    <scope>NUCLEOTIDE SEQUENCE [LARGE SCALE GENOMIC DNA]</scope>
    <source>
        <strain evidence="11">LaAM-08-1</strain>
    </source>
</reference>
<dbReference type="PANTHER" id="PTHR10683:SF18">
    <property type="entry name" value="TRANSALDOLASE"/>
    <property type="match status" value="1"/>
</dbReference>
<dbReference type="PROSITE" id="PS00958">
    <property type="entry name" value="TRANSALDOLASE_2"/>
    <property type="match status" value="1"/>
</dbReference>
<comment type="catalytic activity">
    <reaction evidence="8 9">
        <text>D-sedoheptulose 7-phosphate + D-glyceraldehyde 3-phosphate = D-erythrose 4-phosphate + beta-D-fructose 6-phosphate</text>
        <dbReference type="Rhea" id="RHEA:17053"/>
        <dbReference type="ChEBI" id="CHEBI:16897"/>
        <dbReference type="ChEBI" id="CHEBI:57483"/>
        <dbReference type="ChEBI" id="CHEBI:57634"/>
        <dbReference type="ChEBI" id="CHEBI:59776"/>
        <dbReference type="EC" id="2.2.1.2"/>
    </reaction>
</comment>
<dbReference type="InterPro" id="IPR001585">
    <property type="entry name" value="TAL/FSA"/>
</dbReference>
<evidence type="ECO:0000256" key="3">
    <source>
        <dbReference type="ARBA" id="ARBA00013151"/>
    </source>
</evidence>
<reference evidence="10 11" key="1">
    <citation type="submission" date="2014-04" db="EMBL/GenBank/DDBJ databases">
        <authorList>
            <consortium name="DOE Joint Genome Institute"/>
            <person name="Kuo A."/>
            <person name="Kohler A."/>
            <person name="Nagy L.G."/>
            <person name="Floudas D."/>
            <person name="Copeland A."/>
            <person name="Barry K.W."/>
            <person name="Cichocki N."/>
            <person name="Veneault-Fourrey C."/>
            <person name="LaButti K."/>
            <person name="Lindquist E.A."/>
            <person name="Lipzen A."/>
            <person name="Lundell T."/>
            <person name="Morin E."/>
            <person name="Murat C."/>
            <person name="Sun H."/>
            <person name="Tunlid A."/>
            <person name="Henrissat B."/>
            <person name="Grigoriev I.V."/>
            <person name="Hibbett D.S."/>
            <person name="Martin F."/>
            <person name="Nordberg H.P."/>
            <person name="Cantor M.N."/>
            <person name="Hua S.X."/>
        </authorList>
    </citation>
    <scope>NUCLEOTIDE SEQUENCE [LARGE SCALE GENOMIC DNA]</scope>
    <source>
        <strain evidence="10 11">LaAM-08-1</strain>
    </source>
</reference>
<dbReference type="Pfam" id="PF00923">
    <property type="entry name" value="TAL_FSA"/>
    <property type="match status" value="1"/>
</dbReference>
<evidence type="ECO:0000256" key="4">
    <source>
        <dbReference type="ARBA" id="ARBA00018292"/>
    </source>
</evidence>
<dbReference type="InterPro" id="IPR004730">
    <property type="entry name" value="Transaldolase_1"/>
</dbReference>
<dbReference type="EC" id="2.2.1.2" evidence="3 9"/>
<dbReference type="NCBIfam" id="NF009001">
    <property type="entry name" value="PRK12346.1"/>
    <property type="match status" value="1"/>
</dbReference>
<dbReference type="PANTHER" id="PTHR10683">
    <property type="entry name" value="TRANSALDOLASE"/>
    <property type="match status" value="1"/>
</dbReference>
<evidence type="ECO:0000256" key="8">
    <source>
        <dbReference type="ARBA" id="ARBA00048810"/>
    </source>
</evidence>
<comment type="pathway">
    <text evidence="1 9">Carbohydrate degradation; pentose phosphate pathway; D-glyceraldehyde 3-phosphate and beta-D-fructose 6-phosphate from D-ribose 5-phosphate and D-xylulose 5-phosphate (non-oxidative stage): step 2/3.</text>
</comment>
<keyword evidence="11" id="KW-1185">Reference proteome</keyword>
<dbReference type="GO" id="GO:0005975">
    <property type="term" value="P:carbohydrate metabolic process"/>
    <property type="evidence" value="ECO:0007669"/>
    <property type="project" value="InterPro"/>
</dbReference>
<comment type="similarity">
    <text evidence="2">Belongs to the transaldolase family. Type 1 subfamily.</text>
</comment>
<accession>A0A0C9WMI5</accession>
<dbReference type="GO" id="GO:0005737">
    <property type="term" value="C:cytoplasm"/>
    <property type="evidence" value="ECO:0007669"/>
    <property type="project" value="InterPro"/>
</dbReference>
<protein>
    <recommendedName>
        <fullName evidence="4 9">Transaldolase</fullName>
        <ecNumber evidence="3 9">2.2.1.2</ecNumber>
    </recommendedName>
</protein>
<keyword evidence="7" id="KW-0704">Schiff base</keyword>
<evidence type="ECO:0000256" key="6">
    <source>
        <dbReference type="ARBA" id="ARBA00023126"/>
    </source>
</evidence>
<evidence type="ECO:0000256" key="5">
    <source>
        <dbReference type="ARBA" id="ARBA00022679"/>
    </source>
</evidence>
<comment type="function">
    <text evidence="9">Catalyzes the rate-limiting step of the non-oxidative phase in the pentose phosphate pathway. Catalyzes the reversible conversion of sedheptulose-7-phosphate and D-glyceraldehyde 3-phosphate into erythrose-4-phosphate and beta-D-fructose 6-phosphate.</text>
</comment>
<keyword evidence="6 9" id="KW-0570">Pentose shunt</keyword>
<proteinExistence type="inferred from homology"/>
<dbReference type="PROSITE" id="PS01054">
    <property type="entry name" value="TRANSALDOLASE_1"/>
    <property type="match status" value="1"/>
</dbReference>
<dbReference type="STRING" id="1095629.A0A0C9WMI5"/>
<dbReference type="GO" id="GO:0004801">
    <property type="term" value="F:transaldolase activity"/>
    <property type="evidence" value="ECO:0007669"/>
    <property type="project" value="UniProtKB-EC"/>
</dbReference>
<dbReference type="InterPro" id="IPR013785">
    <property type="entry name" value="Aldolase_TIM"/>
</dbReference>
<evidence type="ECO:0000256" key="9">
    <source>
        <dbReference type="RuleBase" id="RU000501"/>
    </source>
</evidence>
<name>A0A0C9WMI5_9AGAR</name>
<dbReference type="Gene3D" id="3.20.20.70">
    <property type="entry name" value="Aldolase class I"/>
    <property type="match status" value="1"/>
</dbReference>
<evidence type="ECO:0000313" key="11">
    <source>
        <dbReference type="Proteomes" id="UP000054477"/>
    </source>
</evidence>
<evidence type="ECO:0000256" key="7">
    <source>
        <dbReference type="ARBA" id="ARBA00023270"/>
    </source>
</evidence>
<dbReference type="NCBIfam" id="TIGR00874">
    <property type="entry name" value="talAB"/>
    <property type="match status" value="1"/>
</dbReference>
<dbReference type="OrthoDB" id="2015515at2759"/>
<dbReference type="CDD" id="cd00957">
    <property type="entry name" value="Transaldolase_TalAB"/>
    <property type="match status" value="1"/>
</dbReference>
<keyword evidence="5 9" id="KW-0808">Transferase</keyword>
<dbReference type="GO" id="GO:0009052">
    <property type="term" value="P:pentose-phosphate shunt, non-oxidative branch"/>
    <property type="evidence" value="ECO:0007669"/>
    <property type="project" value="TreeGrafter"/>
</dbReference>
<dbReference type="HOGENOM" id="CLU_047470_0_0_1"/>
<organism evidence="10 11">
    <name type="scientific">Laccaria amethystina LaAM-08-1</name>
    <dbReference type="NCBI Taxonomy" id="1095629"/>
    <lineage>
        <taxon>Eukaryota</taxon>
        <taxon>Fungi</taxon>
        <taxon>Dikarya</taxon>
        <taxon>Basidiomycota</taxon>
        <taxon>Agaricomycotina</taxon>
        <taxon>Agaricomycetes</taxon>
        <taxon>Agaricomycetidae</taxon>
        <taxon>Agaricales</taxon>
        <taxon>Agaricineae</taxon>
        <taxon>Hydnangiaceae</taxon>
        <taxon>Laccaria</taxon>
    </lineage>
</organism>
<dbReference type="AlphaFoldDB" id="A0A0C9WMI5"/>
<evidence type="ECO:0000313" key="10">
    <source>
        <dbReference type="EMBL" id="KIJ98209.1"/>
    </source>
</evidence>
<dbReference type="EMBL" id="KN838674">
    <property type="protein sequence ID" value="KIJ98209.1"/>
    <property type="molecule type" value="Genomic_DNA"/>
</dbReference>
<evidence type="ECO:0000256" key="1">
    <source>
        <dbReference type="ARBA" id="ARBA00004857"/>
    </source>
</evidence>
<gene>
    <name evidence="10" type="ORF">K443DRAFT_213702</name>
</gene>
<dbReference type="Proteomes" id="UP000054477">
    <property type="component" value="Unassembled WGS sequence"/>
</dbReference>
<evidence type="ECO:0000256" key="2">
    <source>
        <dbReference type="ARBA" id="ARBA00008012"/>
    </source>
</evidence>